<feature type="region of interest" description="Disordered" evidence="1">
    <location>
        <begin position="104"/>
        <end position="125"/>
    </location>
</feature>
<name>A0A7T7FPF2_MIRJA</name>
<evidence type="ECO:0000256" key="1">
    <source>
        <dbReference type="SAM" id="MobiDB-lite"/>
    </source>
</evidence>
<dbReference type="EMBL" id="MW295642">
    <property type="protein sequence ID" value="QQL93535.1"/>
    <property type="molecule type" value="Genomic_DNA"/>
</dbReference>
<evidence type="ECO:0000256" key="2">
    <source>
        <dbReference type="SAM" id="Phobius"/>
    </source>
</evidence>
<reference evidence="3" key="1">
    <citation type="submission" date="2020-11" db="EMBL/GenBank/DDBJ databases">
        <authorList>
            <person name="Yuan F."/>
        </authorList>
    </citation>
    <scope>NUCLEOTIDE SEQUENCE</scope>
</reference>
<dbReference type="AlphaFoldDB" id="A0A7T7FPF2"/>
<organism evidence="3">
    <name type="scientific">Mirabilis jalapa</name>
    <name type="common">Garden four-o'clock</name>
    <dbReference type="NCBI Taxonomy" id="3538"/>
    <lineage>
        <taxon>Eukaryota</taxon>
        <taxon>Viridiplantae</taxon>
        <taxon>Streptophyta</taxon>
        <taxon>Embryophyta</taxon>
        <taxon>Tracheophyta</taxon>
        <taxon>Spermatophyta</taxon>
        <taxon>Magnoliopsida</taxon>
        <taxon>eudicotyledons</taxon>
        <taxon>Gunneridae</taxon>
        <taxon>Pentapetalae</taxon>
        <taxon>Caryophyllales</taxon>
        <taxon>Nyctaginaceae</taxon>
        <taxon>Mirabilis</taxon>
    </lineage>
</organism>
<protein>
    <submittedName>
        <fullName evidence="3">Uncharacterized protein</fullName>
    </submittedName>
</protein>
<dbReference type="RefSeq" id="YP_010144808.1">
    <property type="nucleotide sequence ID" value="NC_056991.1"/>
</dbReference>
<accession>A0A7T7FPF2</accession>
<feature type="transmembrane region" description="Helical" evidence="2">
    <location>
        <begin position="32"/>
        <end position="54"/>
    </location>
</feature>
<evidence type="ECO:0000313" key="3">
    <source>
        <dbReference type="EMBL" id="QQL93535.1"/>
    </source>
</evidence>
<feature type="compositionally biased region" description="Acidic residues" evidence="1">
    <location>
        <begin position="115"/>
        <end position="125"/>
    </location>
</feature>
<keyword evidence="3" id="KW-0496">Mitochondrion</keyword>
<keyword evidence="2" id="KW-0812">Transmembrane</keyword>
<geneLocation type="mitochondrion" evidence="3"/>
<keyword evidence="2" id="KW-1133">Transmembrane helix</keyword>
<keyword evidence="2" id="KW-0472">Membrane</keyword>
<dbReference type="GeneID" id="67141260"/>
<feature type="transmembrane region" description="Helical" evidence="2">
    <location>
        <begin position="60"/>
        <end position="77"/>
    </location>
</feature>
<sequence length="223" mass="26180">MVRKGNPISVRLGLNRSSDSSRFSEGDRANRILVLLFIFVFILTISYWVCAHYQLDFSRIFRRLLFMIVGSGISVFFRRLGWGLPPLFSSLIISMADPSYASGDAPADLNQPDADGSEEGRDQEDEEFLRRQEEEMHRLRGDLIHRAKTKLERAEEQLDRAHELQLYSSRRVRQKSRRLYRSCILLQKKEARLRRDNFLLRNQIILRSFQRIFGWEEDGPSGR</sequence>
<proteinExistence type="predicted"/>
<gene>
    <name evidence="3" type="primary">ORF223</name>
</gene>